<evidence type="ECO:0000313" key="2">
    <source>
        <dbReference type="EMBL" id="NKX55014.1"/>
    </source>
</evidence>
<evidence type="ECO:0000256" key="1">
    <source>
        <dbReference type="SAM" id="Phobius"/>
    </source>
</evidence>
<keyword evidence="1" id="KW-0472">Membrane</keyword>
<proteinExistence type="predicted"/>
<dbReference type="Proteomes" id="UP000544090">
    <property type="component" value="Unassembled WGS sequence"/>
</dbReference>
<name>A0A7X6K620_9MICC</name>
<evidence type="ECO:0008006" key="4">
    <source>
        <dbReference type="Google" id="ProtNLM"/>
    </source>
</evidence>
<dbReference type="AlphaFoldDB" id="A0A7X6K620"/>
<feature type="transmembrane region" description="Helical" evidence="1">
    <location>
        <begin position="31"/>
        <end position="50"/>
    </location>
</feature>
<gene>
    <name evidence="2" type="ORF">HGG74_10755</name>
</gene>
<evidence type="ECO:0000313" key="3">
    <source>
        <dbReference type="Proteomes" id="UP000544090"/>
    </source>
</evidence>
<protein>
    <recommendedName>
        <fullName evidence="4">Alkaline shock response membrane anchor protein AmaP</fullName>
    </recommendedName>
</protein>
<keyword evidence="3" id="KW-1185">Reference proteome</keyword>
<organism evidence="2 3">
    <name type="scientific">Arthrobacter mobilis</name>
    <dbReference type="NCBI Taxonomy" id="2724944"/>
    <lineage>
        <taxon>Bacteria</taxon>
        <taxon>Bacillati</taxon>
        <taxon>Actinomycetota</taxon>
        <taxon>Actinomycetes</taxon>
        <taxon>Micrococcales</taxon>
        <taxon>Micrococcaceae</taxon>
        <taxon>Arthrobacter</taxon>
    </lineage>
</organism>
<feature type="transmembrane region" description="Helical" evidence="1">
    <location>
        <begin position="83"/>
        <end position="101"/>
    </location>
</feature>
<keyword evidence="1" id="KW-1133">Transmembrane helix</keyword>
<sequence>MRNGTAGTGRAAAPDGFRSSLARRELHSSRAAASVVAAFALAALCLYVLLEAVLQALGHPSWLLDPADFAAWLHRLPGNASPLVLGASGTLLLLAGLYFFLQGVLPGRLHRHLLPSSRGVVVVDNQVIAAALARRARAAANVGREQVLVTISRSLIQVQLRPTSGIPVSAADVQAAVEDELLRTGIDPVPPVRVRVSSSGVVGQ</sequence>
<comment type="caution">
    <text evidence="2">The sequence shown here is derived from an EMBL/GenBank/DDBJ whole genome shotgun (WGS) entry which is preliminary data.</text>
</comment>
<reference evidence="2 3" key="1">
    <citation type="submission" date="2020-04" db="EMBL/GenBank/DDBJ databases">
        <title>Arthrobacter sp. nov.</title>
        <authorList>
            <person name="Liu S."/>
        </authorList>
    </citation>
    <scope>NUCLEOTIDE SEQUENCE [LARGE SCALE GENOMIC DNA]</scope>
    <source>
        <strain evidence="2 3">E918</strain>
    </source>
</reference>
<keyword evidence="1" id="KW-0812">Transmembrane</keyword>
<dbReference type="EMBL" id="JAAZSQ010000009">
    <property type="protein sequence ID" value="NKX55014.1"/>
    <property type="molecule type" value="Genomic_DNA"/>
</dbReference>
<accession>A0A7X6K620</accession>